<gene>
    <name evidence="2" type="ORF">BJ984_003388</name>
</gene>
<evidence type="ECO:0000313" key="3">
    <source>
        <dbReference type="Proteomes" id="UP000549913"/>
    </source>
</evidence>
<dbReference type="EMBL" id="JACCBM010000001">
    <property type="protein sequence ID" value="NYD72230.1"/>
    <property type="molecule type" value="Genomic_DNA"/>
</dbReference>
<evidence type="ECO:0008006" key="4">
    <source>
        <dbReference type="Google" id="ProtNLM"/>
    </source>
</evidence>
<proteinExistence type="predicted"/>
<evidence type="ECO:0000256" key="1">
    <source>
        <dbReference type="SAM" id="MobiDB-lite"/>
    </source>
</evidence>
<name>A0A852SUH1_9MICO</name>
<evidence type="ECO:0000313" key="2">
    <source>
        <dbReference type="EMBL" id="NYD72230.1"/>
    </source>
</evidence>
<reference evidence="2 3" key="1">
    <citation type="submission" date="2020-07" db="EMBL/GenBank/DDBJ databases">
        <title>Sequencing the genomes of 1000 actinobacteria strains.</title>
        <authorList>
            <person name="Klenk H.-P."/>
        </authorList>
    </citation>
    <scope>NUCLEOTIDE SEQUENCE [LARGE SCALE GENOMIC DNA]</scope>
    <source>
        <strain evidence="2 3">DSM 26474</strain>
    </source>
</reference>
<dbReference type="Proteomes" id="UP000549913">
    <property type="component" value="Unassembled WGS sequence"/>
</dbReference>
<organism evidence="2 3">
    <name type="scientific">Herbiconiux flava</name>
    <dbReference type="NCBI Taxonomy" id="881268"/>
    <lineage>
        <taxon>Bacteria</taxon>
        <taxon>Bacillati</taxon>
        <taxon>Actinomycetota</taxon>
        <taxon>Actinomycetes</taxon>
        <taxon>Micrococcales</taxon>
        <taxon>Microbacteriaceae</taxon>
        <taxon>Herbiconiux</taxon>
    </lineage>
</organism>
<sequence length="125" mass="12977">MDTDEQSTDERNTDERNTDEQNTRITDAGNGRREELPSTEELSRAGIAPGVGQGGSPELPDEQGYSIHDQDAGELTEPRSPQQVAAELAGDGPEEVVAPGADASERQAGTRSAAGGDDAVAGDTV</sequence>
<feature type="compositionally biased region" description="Basic and acidic residues" evidence="1">
    <location>
        <begin position="8"/>
        <end position="22"/>
    </location>
</feature>
<dbReference type="RefSeq" id="WP_179549031.1">
    <property type="nucleotide sequence ID" value="NZ_BSEW01000002.1"/>
</dbReference>
<keyword evidence="3" id="KW-1185">Reference proteome</keyword>
<accession>A0A852SUH1</accession>
<protein>
    <recommendedName>
        <fullName evidence="4">DUF5709 domain-containing protein</fullName>
    </recommendedName>
</protein>
<dbReference type="AlphaFoldDB" id="A0A852SUH1"/>
<comment type="caution">
    <text evidence="2">The sequence shown here is derived from an EMBL/GenBank/DDBJ whole genome shotgun (WGS) entry which is preliminary data.</text>
</comment>
<feature type="region of interest" description="Disordered" evidence="1">
    <location>
        <begin position="1"/>
        <end position="125"/>
    </location>
</feature>
<feature type="compositionally biased region" description="Low complexity" evidence="1">
    <location>
        <begin position="113"/>
        <end position="125"/>
    </location>
</feature>